<name>A0A0K2US03_LEPSM</name>
<reference evidence="1" key="1">
    <citation type="submission" date="2014-05" db="EMBL/GenBank/DDBJ databases">
        <authorList>
            <person name="Chronopoulou M."/>
        </authorList>
    </citation>
    <scope>NUCLEOTIDE SEQUENCE</scope>
    <source>
        <tissue evidence="1">Whole organism</tissue>
    </source>
</reference>
<evidence type="ECO:0000313" key="1">
    <source>
        <dbReference type="EMBL" id="CDW41038.1"/>
    </source>
</evidence>
<dbReference type="EMBL" id="HACA01023677">
    <property type="protein sequence ID" value="CDW41038.1"/>
    <property type="molecule type" value="Transcribed_RNA"/>
</dbReference>
<sequence length="64" mass="7233">MTDFFGFEVQLDLLVDELVGVFSYVFAPVVSSFPHRPHTLVSCWEGFSRIAGKFLRSRPSLPSL</sequence>
<organism evidence="1">
    <name type="scientific">Lepeophtheirus salmonis</name>
    <name type="common">Salmon louse</name>
    <name type="synonym">Caligus salmonis</name>
    <dbReference type="NCBI Taxonomy" id="72036"/>
    <lineage>
        <taxon>Eukaryota</taxon>
        <taxon>Metazoa</taxon>
        <taxon>Ecdysozoa</taxon>
        <taxon>Arthropoda</taxon>
        <taxon>Crustacea</taxon>
        <taxon>Multicrustacea</taxon>
        <taxon>Hexanauplia</taxon>
        <taxon>Copepoda</taxon>
        <taxon>Siphonostomatoida</taxon>
        <taxon>Caligidae</taxon>
        <taxon>Lepeophtheirus</taxon>
    </lineage>
</organism>
<accession>A0A0K2US03</accession>
<protein>
    <submittedName>
        <fullName evidence="1">Uncharacterized protein</fullName>
    </submittedName>
</protein>
<dbReference type="AlphaFoldDB" id="A0A0K2US03"/>
<proteinExistence type="predicted"/>